<dbReference type="InterPro" id="IPR029058">
    <property type="entry name" value="AB_hydrolase_fold"/>
</dbReference>
<dbReference type="Gene3D" id="3.40.50.1820">
    <property type="entry name" value="alpha/beta hydrolase"/>
    <property type="match status" value="1"/>
</dbReference>
<dbReference type="AlphaFoldDB" id="A0A5C8ZSV6"/>
<reference evidence="1 2" key="1">
    <citation type="submission" date="2019-08" db="EMBL/GenBank/DDBJ databases">
        <title>Parahaliea maris sp. nov., isolated from the surface seawater.</title>
        <authorList>
            <person name="Liu Y."/>
        </authorList>
    </citation>
    <scope>NUCLEOTIDE SEQUENCE [LARGE SCALE GENOMIC DNA]</scope>
    <source>
        <strain evidence="1 2">S2-26</strain>
    </source>
</reference>
<name>A0A5C8ZSV6_9GAMM</name>
<sequence>MAQASGAQLSWVDGQGFRHRVFSQVKDPQPRLLRVYLGGDGRAFLTPTTVASDPTPQEHLGLSLMLADPGNTLYLARPCYYQAAMDANCQASLWTSLRYGETVLASMEQALATVSGQYPTAEIHLVGYSGGGVLALQLARRSARISQVVTVAAPLDTDAWTRHHHYTALPAGHNPARVARWPASLKQVHLAGAADSQVPPALNQRFQAQLADSGAAARFYVLAGFDHRCCWVQQWPELLQDYAL</sequence>
<evidence type="ECO:0000313" key="1">
    <source>
        <dbReference type="EMBL" id="TXS90547.1"/>
    </source>
</evidence>
<dbReference type="Proteomes" id="UP000321933">
    <property type="component" value="Unassembled WGS sequence"/>
</dbReference>
<dbReference type="OrthoDB" id="5451115at2"/>
<gene>
    <name evidence="1" type="ORF">FVW59_14520</name>
</gene>
<dbReference type="SUPFAM" id="SSF53474">
    <property type="entry name" value="alpha/beta-Hydrolases"/>
    <property type="match status" value="1"/>
</dbReference>
<organism evidence="1 2">
    <name type="scientific">Parahaliea aestuarii</name>
    <dbReference type="NCBI Taxonomy" id="1852021"/>
    <lineage>
        <taxon>Bacteria</taxon>
        <taxon>Pseudomonadati</taxon>
        <taxon>Pseudomonadota</taxon>
        <taxon>Gammaproteobacteria</taxon>
        <taxon>Cellvibrionales</taxon>
        <taxon>Halieaceae</taxon>
        <taxon>Parahaliea</taxon>
    </lineage>
</organism>
<dbReference type="GO" id="GO:0016787">
    <property type="term" value="F:hydrolase activity"/>
    <property type="evidence" value="ECO:0007669"/>
    <property type="project" value="UniProtKB-KW"/>
</dbReference>
<dbReference type="RefSeq" id="WP_148065073.1">
    <property type="nucleotide sequence ID" value="NZ_VRYZ01000006.1"/>
</dbReference>
<proteinExistence type="predicted"/>
<accession>A0A5C8ZSV6</accession>
<dbReference type="EMBL" id="VRYZ01000006">
    <property type="protein sequence ID" value="TXS90547.1"/>
    <property type="molecule type" value="Genomic_DNA"/>
</dbReference>
<comment type="caution">
    <text evidence="1">The sequence shown here is derived from an EMBL/GenBank/DDBJ whole genome shotgun (WGS) entry which is preliminary data.</text>
</comment>
<evidence type="ECO:0000313" key="2">
    <source>
        <dbReference type="Proteomes" id="UP000321933"/>
    </source>
</evidence>
<keyword evidence="2" id="KW-1185">Reference proteome</keyword>
<protein>
    <submittedName>
        <fullName evidence="1">Alpha/beta hydrolase</fullName>
    </submittedName>
</protein>
<keyword evidence="1" id="KW-0378">Hydrolase</keyword>